<evidence type="ECO:0000256" key="7">
    <source>
        <dbReference type="SAM" id="Phobius"/>
    </source>
</evidence>
<dbReference type="PANTHER" id="PTHR23213">
    <property type="entry name" value="FORMIN-RELATED"/>
    <property type="match status" value="1"/>
</dbReference>
<feature type="compositionally biased region" description="Pro residues" evidence="6">
    <location>
        <begin position="179"/>
        <end position="203"/>
    </location>
</feature>
<protein>
    <recommendedName>
        <fullName evidence="4">Formin-like protein</fullName>
    </recommendedName>
</protein>
<keyword evidence="9" id="KW-1185">Reference proteome</keyword>
<comment type="subcellular location">
    <subcellularLocation>
        <location evidence="1">Membrane</location>
        <topology evidence="1">Single-pass membrane protein</topology>
    </subcellularLocation>
</comment>
<dbReference type="PANTHER" id="PTHR23213:SF368">
    <property type="entry name" value="HISTONE H3-K79 METHYLTRANSFERASE"/>
    <property type="match status" value="1"/>
</dbReference>
<evidence type="ECO:0000313" key="10">
    <source>
        <dbReference type="RefSeq" id="XP_039123221.1"/>
    </source>
</evidence>
<evidence type="ECO:0000256" key="5">
    <source>
        <dbReference type="SAM" id="Coils"/>
    </source>
</evidence>
<dbReference type="InterPro" id="IPR042201">
    <property type="entry name" value="FH2_Formin_sf"/>
</dbReference>
<dbReference type="Pfam" id="PF02181">
    <property type="entry name" value="FH2"/>
    <property type="match status" value="1"/>
</dbReference>
<dbReference type="RefSeq" id="XP_039123221.1">
    <property type="nucleotide sequence ID" value="XM_039267287.1"/>
</dbReference>
<dbReference type="AlphaFoldDB" id="A0AB40B7J3"/>
<feature type="compositionally biased region" description="Low complexity" evidence="6">
    <location>
        <begin position="230"/>
        <end position="257"/>
    </location>
</feature>
<feature type="transmembrane region" description="Helical" evidence="7">
    <location>
        <begin position="95"/>
        <end position="119"/>
    </location>
</feature>
<name>A0AB40B7J3_DIOCR</name>
<feature type="compositionally biased region" description="Pro residues" evidence="6">
    <location>
        <begin position="18"/>
        <end position="36"/>
    </location>
</feature>
<feature type="region of interest" description="Disordered" evidence="6">
    <location>
        <begin position="18"/>
        <end position="73"/>
    </location>
</feature>
<dbReference type="PROSITE" id="PS51444">
    <property type="entry name" value="FH2"/>
    <property type="match status" value="1"/>
</dbReference>
<reference evidence="10" key="1">
    <citation type="submission" date="2025-08" db="UniProtKB">
        <authorList>
            <consortium name="RefSeq"/>
        </authorList>
    </citation>
    <scope>IDENTIFICATION</scope>
</reference>
<dbReference type="GO" id="GO:0016020">
    <property type="term" value="C:membrane"/>
    <property type="evidence" value="ECO:0007669"/>
    <property type="project" value="UniProtKB-SubCell"/>
</dbReference>
<dbReference type="SMART" id="SM00498">
    <property type="entry name" value="FH2"/>
    <property type="match status" value="1"/>
</dbReference>
<feature type="region of interest" description="Disordered" evidence="6">
    <location>
        <begin position="174"/>
        <end position="257"/>
    </location>
</feature>
<evidence type="ECO:0000256" key="2">
    <source>
        <dbReference type="ARBA" id="ARBA00022729"/>
    </source>
</evidence>
<evidence type="ECO:0000259" key="8">
    <source>
        <dbReference type="PROSITE" id="PS51444"/>
    </source>
</evidence>
<dbReference type="SUPFAM" id="SSF101447">
    <property type="entry name" value="Formin homology 2 domain (FH2 domain)"/>
    <property type="match status" value="1"/>
</dbReference>
<feature type="coiled-coil region" evidence="5">
    <location>
        <begin position="473"/>
        <end position="500"/>
    </location>
</feature>
<keyword evidence="7" id="KW-1133">Transmembrane helix</keyword>
<proteinExistence type="inferred from homology"/>
<evidence type="ECO:0000256" key="3">
    <source>
        <dbReference type="ARBA" id="ARBA00025793"/>
    </source>
</evidence>
<evidence type="ECO:0000256" key="6">
    <source>
        <dbReference type="SAM" id="MobiDB-lite"/>
    </source>
</evidence>
<dbReference type="Gene3D" id="1.20.58.2220">
    <property type="entry name" value="Formin, FH2 domain"/>
    <property type="match status" value="1"/>
</dbReference>
<feature type="region of interest" description="Disordered" evidence="6">
    <location>
        <begin position="282"/>
        <end position="304"/>
    </location>
</feature>
<feature type="compositionally biased region" description="Low complexity" evidence="6">
    <location>
        <begin position="37"/>
        <end position="53"/>
    </location>
</feature>
<feature type="region of interest" description="Disordered" evidence="6">
    <location>
        <begin position="127"/>
        <end position="162"/>
    </location>
</feature>
<evidence type="ECO:0000256" key="4">
    <source>
        <dbReference type="RuleBase" id="RU361260"/>
    </source>
</evidence>
<keyword evidence="5" id="KW-0175">Coiled coil</keyword>
<dbReference type="InterPro" id="IPR015425">
    <property type="entry name" value="FH2_Formin"/>
</dbReference>
<organism evidence="9 10">
    <name type="scientific">Dioscorea cayennensis subsp. rotundata</name>
    <name type="common">White Guinea yam</name>
    <name type="synonym">Dioscorea rotundata</name>
    <dbReference type="NCBI Taxonomy" id="55577"/>
    <lineage>
        <taxon>Eukaryota</taxon>
        <taxon>Viridiplantae</taxon>
        <taxon>Streptophyta</taxon>
        <taxon>Embryophyta</taxon>
        <taxon>Tracheophyta</taxon>
        <taxon>Spermatophyta</taxon>
        <taxon>Magnoliopsida</taxon>
        <taxon>Liliopsida</taxon>
        <taxon>Dioscoreales</taxon>
        <taxon>Dioscoreaceae</taxon>
        <taxon>Dioscorea</taxon>
    </lineage>
</organism>
<keyword evidence="7" id="KW-0472">Membrane</keyword>
<evidence type="ECO:0000256" key="1">
    <source>
        <dbReference type="ARBA" id="ARBA00004167"/>
    </source>
</evidence>
<dbReference type="InterPro" id="IPR027643">
    <property type="entry name" value="Formin-like_plant"/>
</dbReference>
<feature type="domain" description="FH2" evidence="8">
    <location>
        <begin position="306"/>
        <end position="724"/>
    </location>
</feature>
<feature type="compositionally biased region" description="Pro residues" evidence="6">
    <location>
        <begin position="292"/>
        <end position="302"/>
    </location>
</feature>
<dbReference type="GeneID" id="120259839"/>
<accession>A0AB40B7J3</accession>
<feature type="compositionally biased region" description="Pro residues" evidence="6">
    <location>
        <begin position="54"/>
        <end position="68"/>
    </location>
</feature>
<dbReference type="GO" id="GO:0045010">
    <property type="term" value="P:actin nucleation"/>
    <property type="evidence" value="ECO:0007669"/>
    <property type="project" value="InterPro"/>
</dbReference>
<dbReference type="GO" id="GO:0051015">
    <property type="term" value="F:actin filament binding"/>
    <property type="evidence" value="ECO:0007669"/>
    <property type="project" value="InterPro"/>
</dbReference>
<keyword evidence="2" id="KW-0732">Signal</keyword>
<sequence>MPLLRALYHSFFFPLSPSPSPASAPTQPPSSPPFPKYPSTTTTTTTTTSLPFFPTYPSPPPPPSPSLPTFPANISSLTLPTSSHSAPRQTNASKLLLSIFIPILALLLLLSVLLLLHYLRQRRRQTRTFNDAEDSRSDSHRLFPPNSAPSDIPKLDTSSRPTSSEFLYLGTLVSSRPHPQVPPAPAAPPPARSPELRPLPPLSRPTADAAESSSDEFYSPKAAPLKKKSGSNSSSSSSSPTVSSLPVSSSPSVSTIESLTTKKAFDGDSEKNMDQRSKLLHFSSHGVRPERLPPPPPPPLVPPRYDRCENERRVKLKALHWDKLPPSSDRAMVWDQLKKSGSFQLNEEMIESLFVCNPAKIGMKGRREEFYSLGDDKTVLLDPRKSQNIAILLKALNVSKEDVCDALLEGNVDSLGCELLETLQKMAPNKEEERKLIEHRNDLNHKLGVAETFLKAILDIPFAFKRVDAMLYIANFNSEVDHLKQSFQTLEEACDELRNSRLFLKLLEAVLKTGNRMNIGTNRGDARAFKLDTLLKLVDIKGTDGKTTLLHFVVQEIVKAEGYRLLASRRNQVNVSRDDQECKRLGLQVVSRLGDELINVKKAAAMDFDMLCSSSSKLATGIDKIRDVIRLNNGERFHESMNGFLRTAEGEIVTVQMQEGVALSMVRELTEYFHGDSAKEEAHPFRIFMVVRDFLSILDRVCKEVNTKDDRAAFISTAPCHSPVCHVSSGSSDDSEAFSSSP</sequence>
<dbReference type="Proteomes" id="UP001515500">
    <property type="component" value="Chromosome 5"/>
</dbReference>
<comment type="similarity">
    <text evidence="3">Belongs to the formin-like family. Class-I subfamily.</text>
</comment>
<keyword evidence="7" id="KW-0812">Transmembrane</keyword>
<evidence type="ECO:0000313" key="9">
    <source>
        <dbReference type="Proteomes" id="UP001515500"/>
    </source>
</evidence>
<gene>
    <name evidence="10" type="primary">LOC120259839</name>
</gene>